<protein>
    <submittedName>
        <fullName evidence="2">Uncharacterized protein</fullName>
    </submittedName>
</protein>
<keyword evidence="3" id="KW-1185">Reference proteome</keyword>
<evidence type="ECO:0000313" key="3">
    <source>
        <dbReference type="Proteomes" id="UP000825729"/>
    </source>
</evidence>
<dbReference type="EMBL" id="JAINDJ010000008">
    <property type="protein sequence ID" value="KAG9439391.1"/>
    <property type="molecule type" value="Genomic_DNA"/>
</dbReference>
<feature type="compositionally biased region" description="Pro residues" evidence="1">
    <location>
        <begin position="104"/>
        <end position="117"/>
    </location>
</feature>
<comment type="caution">
    <text evidence="2">The sequence shown here is derived from an EMBL/GenBank/DDBJ whole genome shotgun (WGS) entry which is preliminary data.</text>
</comment>
<evidence type="ECO:0000256" key="1">
    <source>
        <dbReference type="SAM" id="MobiDB-lite"/>
    </source>
</evidence>
<dbReference type="Proteomes" id="UP000825729">
    <property type="component" value="Unassembled WGS sequence"/>
</dbReference>
<gene>
    <name evidence="2" type="ORF">H6P81_019556</name>
</gene>
<evidence type="ECO:0000313" key="2">
    <source>
        <dbReference type="EMBL" id="KAG9439391.1"/>
    </source>
</evidence>
<dbReference type="AlphaFoldDB" id="A0AAV7DV52"/>
<sequence>MRNVVERVHHKEAMDPSLADPYMMEIGHYCQSILHSLPLLEGTIVGGEMSHGGESSHVVESTRDRAQQGRRARRRPTSETTLRVEDPDELPVVPEPTLSNLPPVQTPEPEPEQPPEPQPDRHPPICRIYTRRQKKAIGTLEPSSAL</sequence>
<proteinExistence type="predicted"/>
<organism evidence="2 3">
    <name type="scientific">Aristolochia fimbriata</name>
    <name type="common">White veined hardy Dutchman's pipe vine</name>
    <dbReference type="NCBI Taxonomy" id="158543"/>
    <lineage>
        <taxon>Eukaryota</taxon>
        <taxon>Viridiplantae</taxon>
        <taxon>Streptophyta</taxon>
        <taxon>Embryophyta</taxon>
        <taxon>Tracheophyta</taxon>
        <taxon>Spermatophyta</taxon>
        <taxon>Magnoliopsida</taxon>
        <taxon>Magnoliidae</taxon>
        <taxon>Piperales</taxon>
        <taxon>Aristolochiaceae</taxon>
        <taxon>Aristolochia</taxon>
    </lineage>
</organism>
<feature type="region of interest" description="Disordered" evidence="1">
    <location>
        <begin position="44"/>
        <end position="146"/>
    </location>
</feature>
<accession>A0AAV7DV52</accession>
<reference evidence="2 3" key="1">
    <citation type="submission" date="2021-07" db="EMBL/GenBank/DDBJ databases">
        <title>The Aristolochia fimbriata genome: insights into angiosperm evolution, floral development and chemical biosynthesis.</title>
        <authorList>
            <person name="Jiao Y."/>
        </authorList>
    </citation>
    <scope>NUCLEOTIDE SEQUENCE [LARGE SCALE GENOMIC DNA]</scope>
    <source>
        <strain evidence="2">IBCAS-2021</strain>
        <tissue evidence="2">Leaf</tissue>
    </source>
</reference>
<feature type="compositionally biased region" description="Low complexity" evidence="1">
    <location>
        <begin position="46"/>
        <end position="56"/>
    </location>
</feature>
<name>A0AAV7DV52_ARIFI</name>